<feature type="domain" description="VOC" evidence="1">
    <location>
        <begin position="138"/>
        <end position="253"/>
    </location>
</feature>
<dbReference type="AlphaFoldDB" id="A0A840NVR7"/>
<dbReference type="PROSITE" id="PS51819">
    <property type="entry name" value="VOC"/>
    <property type="match status" value="2"/>
</dbReference>
<protein>
    <recommendedName>
        <fullName evidence="1">VOC domain-containing protein</fullName>
    </recommendedName>
</protein>
<evidence type="ECO:0000259" key="1">
    <source>
        <dbReference type="PROSITE" id="PS51819"/>
    </source>
</evidence>
<dbReference type="Gene3D" id="3.10.180.10">
    <property type="entry name" value="2,3-Dihydroxybiphenyl 1,2-Dioxygenase, domain 1"/>
    <property type="match status" value="2"/>
</dbReference>
<proteinExistence type="predicted"/>
<dbReference type="InterPro" id="IPR037523">
    <property type="entry name" value="VOC_core"/>
</dbReference>
<dbReference type="RefSeq" id="WP_184483434.1">
    <property type="nucleotide sequence ID" value="NZ_JACHIV010000001.1"/>
</dbReference>
<gene>
    <name evidence="2" type="ORF">BJ969_005315</name>
</gene>
<accession>A0A840NVR7</accession>
<dbReference type="EMBL" id="JACHIV010000001">
    <property type="protein sequence ID" value="MBB5072227.1"/>
    <property type="molecule type" value="Genomic_DNA"/>
</dbReference>
<sequence length="257" mass="27465">MEITSYPPGTPCWVDLNTADPGSASEFYAELFGWTVHDSGPEAGGYLICQRGGKPIAGIGPQDEPRQGPTFWTTYVATTDADASAEAVRNAGGQVHLNPMDVFDAGRMALCSDPTGAAVALWQPNQHPGSTVVNEPGTPCWHELATREPDRATEFYRAVFGWDAAPQAVGDTEYRLLRLGGRKIGGMIRIDESWPAEVPAHWLVYFAVPDTDRALADVTRLGGATVVDPVDIEPGRFAVVHDPAGGIFGIIHLNPAG</sequence>
<dbReference type="InterPro" id="IPR004360">
    <property type="entry name" value="Glyas_Fos-R_dOase_dom"/>
</dbReference>
<dbReference type="InterPro" id="IPR029068">
    <property type="entry name" value="Glyas_Bleomycin-R_OHBP_Dase"/>
</dbReference>
<evidence type="ECO:0000313" key="3">
    <source>
        <dbReference type="Proteomes" id="UP000580474"/>
    </source>
</evidence>
<dbReference type="Pfam" id="PF00903">
    <property type="entry name" value="Glyoxalase"/>
    <property type="match status" value="1"/>
</dbReference>
<comment type="caution">
    <text evidence="2">The sequence shown here is derived from an EMBL/GenBank/DDBJ whole genome shotgun (WGS) entry which is preliminary data.</text>
</comment>
<evidence type="ECO:0000313" key="2">
    <source>
        <dbReference type="EMBL" id="MBB5072227.1"/>
    </source>
</evidence>
<dbReference type="PANTHER" id="PTHR33993">
    <property type="entry name" value="GLYOXALASE-RELATED"/>
    <property type="match status" value="1"/>
</dbReference>
<organism evidence="2 3">
    <name type="scientific">Saccharopolyspora gloriosae</name>
    <dbReference type="NCBI Taxonomy" id="455344"/>
    <lineage>
        <taxon>Bacteria</taxon>
        <taxon>Bacillati</taxon>
        <taxon>Actinomycetota</taxon>
        <taxon>Actinomycetes</taxon>
        <taxon>Pseudonocardiales</taxon>
        <taxon>Pseudonocardiaceae</taxon>
        <taxon>Saccharopolyspora</taxon>
    </lineage>
</organism>
<dbReference type="SUPFAM" id="SSF54593">
    <property type="entry name" value="Glyoxalase/Bleomycin resistance protein/Dihydroxybiphenyl dioxygenase"/>
    <property type="match status" value="2"/>
</dbReference>
<dbReference type="CDD" id="cd07247">
    <property type="entry name" value="SgaA_N_like"/>
    <property type="match status" value="2"/>
</dbReference>
<name>A0A840NVR7_9PSEU</name>
<dbReference type="InterPro" id="IPR041581">
    <property type="entry name" value="Glyoxalase_6"/>
</dbReference>
<feature type="domain" description="VOC" evidence="1">
    <location>
        <begin position="10"/>
        <end position="124"/>
    </location>
</feature>
<dbReference type="Proteomes" id="UP000580474">
    <property type="component" value="Unassembled WGS sequence"/>
</dbReference>
<dbReference type="InterPro" id="IPR052164">
    <property type="entry name" value="Anthracycline_SecMetBiosynth"/>
</dbReference>
<reference evidence="2 3" key="1">
    <citation type="submission" date="2020-08" db="EMBL/GenBank/DDBJ databases">
        <title>Sequencing the genomes of 1000 actinobacteria strains.</title>
        <authorList>
            <person name="Klenk H.-P."/>
        </authorList>
    </citation>
    <scope>NUCLEOTIDE SEQUENCE [LARGE SCALE GENOMIC DNA]</scope>
    <source>
        <strain evidence="2 3">DSM 45582</strain>
    </source>
</reference>
<dbReference type="PANTHER" id="PTHR33993:SF10">
    <property type="entry name" value="CONSERVED PROTEIN"/>
    <property type="match status" value="1"/>
</dbReference>
<dbReference type="Pfam" id="PF18029">
    <property type="entry name" value="Glyoxalase_6"/>
    <property type="match status" value="1"/>
</dbReference>
<keyword evidence="3" id="KW-1185">Reference proteome</keyword>